<evidence type="ECO:0000256" key="10">
    <source>
        <dbReference type="SAM" id="MobiDB-lite"/>
    </source>
</evidence>
<dbReference type="GO" id="GO:0000978">
    <property type="term" value="F:RNA polymerase II cis-regulatory region sequence-specific DNA binding"/>
    <property type="evidence" value="ECO:0007669"/>
    <property type="project" value="TreeGrafter"/>
</dbReference>
<dbReference type="Pfam" id="PF02257">
    <property type="entry name" value="RFX_DNA_binding"/>
    <property type="match status" value="1"/>
</dbReference>
<evidence type="ECO:0000256" key="2">
    <source>
        <dbReference type="ARBA" id="ARBA00022473"/>
    </source>
</evidence>
<keyword evidence="7" id="KW-0539">Nucleus</keyword>
<comment type="caution">
    <text evidence="12">The sequence shown here is derived from an EMBL/GenBank/DDBJ whole genome shotgun (WGS) entry which is preliminary data.</text>
</comment>
<keyword evidence="2" id="KW-0217">Developmental protein</keyword>
<feature type="region of interest" description="Disordered" evidence="10">
    <location>
        <begin position="49"/>
        <end position="71"/>
    </location>
</feature>
<sequence length="198" mass="23148">IQINDQPDGYAFWTSIRCLGSRRVPDDVCNKVTRCLFTIEHRMATVEDSDHESIMMTDEESLSEDQKESSSKYKIENTENDVVDEFKTNKRSISQMIKDKKKQTKLTLDWLEENYCISEGVCLPRNVLYSHYLDFCRKEKLEPACAATFGKTIRQKFPNLTTRRLGTRGHSKYHYYGIGIRETSQYYHSMYPGKGLTR</sequence>
<comment type="subcellular location">
    <subcellularLocation>
        <location evidence="1">Nucleus</location>
    </subcellularLocation>
</comment>
<keyword evidence="6" id="KW-0804">Transcription</keyword>
<name>A0AAD9JKR3_9ANNE</name>
<evidence type="ECO:0000256" key="1">
    <source>
        <dbReference type="ARBA" id="ARBA00004123"/>
    </source>
</evidence>
<dbReference type="AlphaFoldDB" id="A0AAD9JKR3"/>
<dbReference type="Gene3D" id="1.10.10.10">
    <property type="entry name" value="Winged helix-like DNA-binding domain superfamily/Winged helix DNA-binding domain"/>
    <property type="match status" value="1"/>
</dbReference>
<evidence type="ECO:0000256" key="8">
    <source>
        <dbReference type="ARBA" id="ARBA00072476"/>
    </source>
</evidence>
<dbReference type="PANTHER" id="PTHR12619">
    <property type="entry name" value="RFX TRANSCRIPTION FACTOR FAMILY"/>
    <property type="match status" value="1"/>
</dbReference>
<evidence type="ECO:0000256" key="7">
    <source>
        <dbReference type="ARBA" id="ARBA00023242"/>
    </source>
</evidence>
<evidence type="ECO:0000256" key="4">
    <source>
        <dbReference type="ARBA" id="ARBA00023015"/>
    </source>
</evidence>
<keyword evidence="13" id="KW-1185">Reference proteome</keyword>
<dbReference type="GO" id="GO:0030154">
    <property type="term" value="P:cell differentiation"/>
    <property type="evidence" value="ECO:0007669"/>
    <property type="project" value="UniProtKB-KW"/>
</dbReference>
<evidence type="ECO:0000256" key="3">
    <source>
        <dbReference type="ARBA" id="ARBA00022782"/>
    </source>
</evidence>
<organism evidence="12 13">
    <name type="scientific">Paralvinella palmiformis</name>
    <dbReference type="NCBI Taxonomy" id="53620"/>
    <lineage>
        <taxon>Eukaryota</taxon>
        <taxon>Metazoa</taxon>
        <taxon>Spiralia</taxon>
        <taxon>Lophotrochozoa</taxon>
        <taxon>Annelida</taxon>
        <taxon>Polychaeta</taxon>
        <taxon>Sedentaria</taxon>
        <taxon>Canalipalpata</taxon>
        <taxon>Terebellida</taxon>
        <taxon>Terebelliformia</taxon>
        <taxon>Alvinellidae</taxon>
        <taxon>Paralvinella</taxon>
    </lineage>
</organism>
<dbReference type="FunFam" id="1.10.10.10:FF:000211">
    <property type="entry name" value="Regulatory factor X, 6"/>
    <property type="match status" value="1"/>
</dbReference>
<evidence type="ECO:0000313" key="12">
    <source>
        <dbReference type="EMBL" id="KAK2154891.1"/>
    </source>
</evidence>
<evidence type="ECO:0000256" key="5">
    <source>
        <dbReference type="ARBA" id="ARBA00023125"/>
    </source>
</evidence>
<dbReference type="InterPro" id="IPR036388">
    <property type="entry name" value="WH-like_DNA-bd_sf"/>
</dbReference>
<evidence type="ECO:0000256" key="6">
    <source>
        <dbReference type="ARBA" id="ARBA00023163"/>
    </source>
</evidence>
<dbReference type="GO" id="GO:0000981">
    <property type="term" value="F:DNA-binding transcription factor activity, RNA polymerase II-specific"/>
    <property type="evidence" value="ECO:0007669"/>
    <property type="project" value="TreeGrafter"/>
</dbReference>
<dbReference type="PROSITE" id="PS51526">
    <property type="entry name" value="RFX_DBD"/>
    <property type="match status" value="1"/>
</dbReference>
<dbReference type="InterPro" id="IPR036390">
    <property type="entry name" value="WH_DNA-bd_sf"/>
</dbReference>
<gene>
    <name evidence="12" type="ORF">LSH36_255g05015</name>
</gene>
<dbReference type="EMBL" id="JAODUP010000255">
    <property type="protein sequence ID" value="KAK2154891.1"/>
    <property type="molecule type" value="Genomic_DNA"/>
</dbReference>
<protein>
    <recommendedName>
        <fullName evidence="8">DNA-binding protein RFX6</fullName>
    </recommendedName>
    <alternativeName>
        <fullName evidence="9">Regulatory factor X 6</fullName>
    </alternativeName>
</protein>
<dbReference type="Proteomes" id="UP001208570">
    <property type="component" value="Unassembled WGS sequence"/>
</dbReference>
<dbReference type="InterPro" id="IPR003150">
    <property type="entry name" value="DNA-bd_RFX"/>
</dbReference>
<evidence type="ECO:0000259" key="11">
    <source>
        <dbReference type="PROSITE" id="PS51526"/>
    </source>
</evidence>
<dbReference type="InterPro" id="IPR039779">
    <property type="entry name" value="RFX-like"/>
</dbReference>
<dbReference type="SUPFAM" id="SSF46785">
    <property type="entry name" value="Winged helix' DNA-binding domain"/>
    <property type="match status" value="1"/>
</dbReference>
<dbReference type="GO" id="GO:0005634">
    <property type="term" value="C:nucleus"/>
    <property type="evidence" value="ECO:0007669"/>
    <property type="project" value="UniProtKB-SubCell"/>
</dbReference>
<keyword evidence="4" id="KW-0805">Transcription regulation</keyword>
<feature type="non-terminal residue" evidence="12">
    <location>
        <position position="1"/>
    </location>
</feature>
<reference evidence="12" key="1">
    <citation type="journal article" date="2023" name="Mol. Biol. Evol.">
        <title>Third-Generation Sequencing Reveals the Adaptive Role of the Epigenome in Three Deep-Sea Polychaetes.</title>
        <authorList>
            <person name="Perez M."/>
            <person name="Aroh O."/>
            <person name="Sun Y."/>
            <person name="Lan Y."/>
            <person name="Juniper S.K."/>
            <person name="Young C.R."/>
            <person name="Angers B."/>
            <person name="Qian P.Y."/>
        </authorList>
    </citation>
    <scope>NUCLEOTIDE SEQUENCE</scope>
    <source>
        <strain evidence="12">P08H-3</strain>
    </source>
</reference>
<evidence type="ECO:0000256" key="9">
    <source>
        <dbReference type="ARBA" id="ARBA00077088"/>
    </source>
</evidence>
<keyword evidence="5" id="KW-0238">DNA-binding</keyword>
<keyword evidence="3" id="KW-0221">Differentiation</keyword>
<evidence type="ECO:0000313" key="13">
    <source>
        <dbReference type="Proteomes" id="UP001208570"/>
    </source>
</evidence>
<dbReference type="PANTHER" id="PTHR12619:SF28">
    <property type="entry name" value="DNA-BINDING PROTEIN RFX6"/>
    <property type="match status" value="1"/>
</dbReference>
<accession>A0AAD9JKR3</accession>
<feature type="domain" description="RFX-type winged-helix" evidence="11">
    <location>
        <begin position="107"/>
        <end position="182"/>
    </location>
</feature>
<proteinExistence type="predicted"/>